<proteinExistence type="inferred from homology"/>
<feature type="compositionally biased region" description="Basic and acidic residues" evidence="2">
    <location>
        <begin position="539"/>
        <end position="563"/>
    </location>
</feature>
<accession>A0ABR4MXF0</accession>
<feature type="region of interest" description="Disordered" evidence="2">
    <location>
        <begin position="506"/>
        <end position="614"/>
    </location>
</feature>
<feature type="region of interest" description="Disordered" evidence="2">
    <location>
        <begin position="144"/>
        <end position="183"/>
    </location>
</feature>
<organism evidence="3 4">
    <name type="scientific">Polyrhizophydium stewartii</name>
    <dbReference type="NCBI Taxonomy" id="2732419"/>
    <lineage>
        <taxon>Eukaryota</taxon>
        <taxon>Fungi</taxon>
        <taxon>Fungi incertae sedis</taxon>
        <taxon>Chytridiomycota</taxon>
        <taxon>Chytridiomycota incertae sedis</taxon>
        <taxon>Chytridiomycetes</taxon>
        <taxon>Rhizophydiales</taxon>
        <taxon>Rhizophydiales incertae sedis</taxon>
        <taxon>Polyrhizophydium</taxon>
    </lineage>
</organism>
<keyword evidence="4" id="KW-1185">Reference proteome</keyword>
<protein>
    <recommendedName>
        <fullName evidence="5">Rrp15p-domain-containing protein</fullName>
    </recommendedName>
</protein>
<feature type="region of interest" description="Disordered" evidence="2">
    <location>
        <begin position="249"/>
        <end position="388"/>
    </location>
</feature>
<feature type="compositionally biased region" description="Basic and acidic residues" evidence="2">
    <location>
        <begin position="514"/>
        <end position="526"/>
    </location>
</feature>
<evidence type="ECO:0000256" key="1">
    <source>
        <dbReference type="ARBA" id="ARBA00007462"/>
    </source>
</evidence>
<name>A0ABR4MXF0_9FUNG</name>
<evidence type="ECO:0008006" key="5">
    <source>
        <dbReference type="Google" id="ProtNLM"/>
    </source>
</evidence>
<comment type="caution">
    <text evidence="3">The sequence shown here is derived from an EMBL/GenBank/DDBJ whole genome shotgun (WGS) entry which is preliminary data.</text>
</comment>
<feature type="compositionally biased region" description="Basic residues" evidence="2">
    <location>
        <begin position="267"/>
        <end position="278"/>
    </location>
</feature>
<comment type="similarity">
    <text evidence="1">Belongs to the RRP15 family.</text>
</comment>
<feature type="compositionally biased region" description="Acidic residues" evidence="2">
    <location>
        <begin position="369"/>
        <end position="381"/>
    </location>
</feature>
<feature type="compositionally biased region" description="Acidic residues" evidence="2">
    <location>
        <begin position="605"/>
        <end position="614"/>
    </location>
</feature>
<gene>
    <name evidence="3" type="ORF">HK105_208561</name>
</gene>
<dbReference type="EMBL" id="JADGIZ020000082">
    <property type="protein sequence ID" value="KAL2911951.1"/>
    <property type="molecule type" value="Genomic_DNA"/>
</dbReference>
<feature type="compositionally biased region" description="Acidic residues" evidence="2">
    <location>
        <begin position="322"/>
        <end position="337"/>
    </location>
</feature>
<evidence type="ECO:0000313" key="4">
    <source>
        <dbReference type="Proteomes" id="UP001527925"/>
    </source>
</evidence>
<dbReference type="PANTHER" id="PTHR13245:SF14">
    <property type="entry name" value="RRP15-LIKE PROTEIN"/>
    <property type="match status" value="1"/>
</dbReference>
<sequence length="614" mass="67499">MPTSRILFVFDDGDFKHNSRGHTTMPTATPLFNALRRQGERVCSVKEHRTSKCCSKCGKEMQQAVLHKQLPPTEDELKVRARSKQDRQIKRKAHLLVKLARKHIQPDNQQAVPLSISLRPLPITQDEADMAIKFAWNAAQAASGASAPAPMDGNGSNGRPPADQPQEAPRSGNRKLSRPPPMSVKPWCEGADLMVARNYHAKNLLMPWGLRHCGNCDTIWRCDKNACIDMHLRAMFYLRQPLKVDAQGMTLREDGPPYSRPQQQHSQRLKVSKKRFKPGKVATRKAAEAYHSSSSSSDEDERGEALSDAAVEELDDVRLSDLDEGDDGAGGEDDDEHDAGGDSRGRRSNRAGQEGEDGSADGDSNYDLGDGDNDAADDEDATAAKRGAAKLASTISKLLGKAPAMESAQPASAELAGTETRRKATTVADDSRPILSKKRHFEAAIDEAKLDAKARRILAAERKTKVDLSHVIPDHTTTDYEKKLRKIATRGVVQLFNAIRMAQKDADALQSDGVQKHTSEETHKPDLVASVSKQTFLKALKDEGPKKKSVSDSVKHAKPDKPTDASQSGTQKASRKADSQRKADDSAVSWVASDYGMKTPKHWDEEEEEIEDDF</sequence>
<evidence type="ECO:0000313" key="3">
    <source>
        <dbReference type="EMBL" id="KAL2911951.1"/>
    </source>
</evidence>
<dbReference type="PANTHER" id="PTHR13245">
    <property type="entry name" value="RRP15-LIKE PROTEIN"/>
    <property type="match status" value="1"/>
</dbReference>
<evidence type="ECO:0000256" key="2">
    <source>
        <dbReference type="SAM" id="MobiDB-lite"/>
    </source>
</evidence>
<feature type="region of interest" description="Disordered" evidence="2">
    <location>
        <begin position="401"/>
        <end position="437"/>
    </location>
</feature>
<dbReference type="InterPro" id="IPR012459">
    <property type="entry name" value="Rrp15"/>
</dbReference>
<feature type="compositionally biased region" description="Basic and acidic residues" evidence="2">
    <location>
        <begin position="575"/>
        <end position="585"/>
    </location>
</feature>
<reference evidence="3 4" key="1">
    <citation type="submission" date="2023-09" db="EMBL/GenBank/DDBJ databases">
        <title>Pangenome analysis of Batrachochytrium dendrobatidis and related Chytrids.</title>
        <authorList>
            <person name="Yacoub M.N."/>
            <person name="Stajich J.E."/>
            <person name="James T.Y."/>
        </authorList>
    </citation>
    <scope>NUCLEOTIDE SEQUENCE [LARGE SCALE GENOMIC DNA]</scope>
    <source>
        <strain evidence="3 4">JEL0888</strain>
    </source>
</reference>
<dbReference type="Proteomes" id="UP001527925">
    <property type="component" value="Unassembled WGS sequence"/>
</dbReference>
<dbReference type="Pfam" id="PF07890">
    <property type="entry name" value="Rrp15p"/>
    <property type="match status" value="1"/>
</dbReference>